<feature type="region of interest" description="Disordered" evidence="1">
    <location>
        <begin position="217"/>
        <end position="244"/>
    </location>
</feature>
<keyword evidence="3" id="KW-1185">Reference proteome</keyword>
<sequence>MCHWRESITEAASQEVVQQALAEHVDSNQAAFRLWSSQHKSTRQAQNQAAVSQALAEHAASEAGTWVPTSVAESEHICTSAGKEPHPPASTATPEAATAEQSAQDNAAAPAPVAESERAVAQALADHAQGVQTGSQDNSAPAEAMTQPADASAGVPQDVAPSHPGDAPAAVPPDAPPRGDEAEDSAEQLLKDVRDDMGEPSRDQDDMQYMHHVQSLDSFQSASPKTMNRSVRSSPGFTSHSSEDLKSKLQFSSMTTDGVKKGPTFMHTVSNFKTGARWTFGQKGPSTFIASSSTPAPGSYNMNHGQGGGRYKSLPKFSFGGATRFAAGEAPSKKQPGPGAYNPRDPLLTAGPKVSFAGANAGRGPPLPENAPGPGAYEQRSNLGKSKMFTARGRQASSYMRSRSQPGPGAYDPKVGAVLMGIPKCGFGTSIRNDITGAARSLMLPGPGAYDMQSAMSVGKNGPKYSAASRRRVHDLDSYVTPGPGTYNAHTTSFVY</sequence>
<protein>
    <submittedName>
        <fullName evidence="2">Pum2 protein</fullName>
    </submittedName>
</protein>
<dbReference type="PANTHER" id="PTHR21580:SF28">
    <property type="entry name" value="BOREALIN N-TERMINAL DOMAIN-CONTAINING PROTEIN-RELATED"/>
    <property type="match status" value="1"/>
</dbReference>
<feature type="region of interest" description="Disordered" evidence="1">
    <location>
        <begin position="391"/>
        <end position="410"/>
    </location>
</feature>
<feature type="compositionally biased region" description="Polar residues" evidence="1">
    <location>
        <begin position="217"/>
        <end position="240"/>
    </location>
</feature>
<dbReference type="OrthoDB" id="443291at2759"/>
<proteinExistence type="predicted"/>
<dbReference type="AlphaFoldDB" id="A0A812W1C9"/>
<evidence type="ECO:0000313" key="2">
    <source>
        <dbReference type="EMBL" id="CAE7666637.1"/>
    </source>
</evidence>
<feature type="region of interest" description="Disordered" evidence="1">
    <location>
        <begin position="328"/>
        <end position="385"/>
    </location>
</feature>
<evidence type="ECO:0000313" key="3">
    <source>
        <dbReference type="Proteomes" id="UP000649617"/>
    </source>
</evidence>
<name>A0A812W1C9_SYMPI</name>
<organism evidence="2 3">
    <name type="scientific">Symbiodinium pilosum</name>
    <name type="common">Dinoflagellate</name>
    <dbReference type="NCBI Taxonomy" id="2952"/>
    <lineage>
        <taxon>Eukaryota</taxon>
        <taxon>Sar</taxon>
        <taxon>Alveolata</taxon>
        <taxon>Dinophyceae</taxon>
        <taxon>Suessiales</taxon>
        <taxon>Symbiodiniaceae</taxon>
        <taxon>Symbiodinium</taxon>
    </lineage>
</organism>
<dbReference type="Pfam" id="PF07004">
    <property type="entry name" value="SHIPPO-rpt"/>
    <property type="match status" value="6"/>
</dbReference>
<dbReference type="InterPro" id="IPR051291">
    <property type="entry name" value="CIMAP"/>
</dbReference>
<feature type="compositionally biased region" description="Polar residues" evidence="1">
    <location>
        <begin position="130"/>
        <end position="139"/>
    </location>
</feature>
<comment type="caution">
    <text evidence="2">The sequence shown here is derived from an EMBL/GenBank/DDBJ whole genome shotgun (WGS) entry which is preliminary data.</text>
</comment>
<dbReference type="EMBL" id="CAJNIZ010043721">
    <property type="protein sequence ID" value="CAE7666637.1"/>
    <property type="molecule type" value="Genomic_DNA"/>
</dbReference>
<feature type="compositionally biased region" description="Polar residues" evidence="1">
    <location>
        <begin position="395"/>
        <end position="405"/>
    </location>
</feature>
<gene>
    <name evidence="2" type="primary">Pum2</name>
    <name evidence="2" type="ORF">SPIL2461_LOCUS18258</name>
</gene>
<evidence type="ECO:0000256" key="1">
    <source>
        <dbReference type="SAM" id="MobiDB-lite"/>
    </source>
</evidence>
<dbReference type="PANTHER" id="PTHR21580">
    <property type="entry name" value="SHIPPO-1-RELATED"/>
    <property type="match status" value="1"/>
</dbReference>
<dbReference type="Proteomes" id="UP000649617">
    <property type="component" value="Unassembled WGS sequence"/>
</dbReference>
<accession>A0A812W1C9</accession>
<reference evidence="2" key="1">
    <citation type="submission" date="2021-02" db="EMBL/GenBank/DDBJ databases">
        <authorList>
            <person name="Dougan E. K."/>
            <person name="Rhodes N."/>
            <person name="Thang M."/>
            <person name="Chan C."/>
        </authorList>
    </citation>
    <scope>NUCLEOTIDE SEQUENCE</scope>
</reference>
<feature type="compositionally biased region" description="Low complexity" evidence="1">
    <location>
        <begin position="89"/>
        <end position="114"/>
    </location>
</feature>
<feature type="region of interest" description="Disordered" evidence="1">
    <location>
        <begin position="63"/>
        <end position="184"/>
    </location>
</feature>
<dbReference type="InterPro" id="IPR010736">
    <property type="entry name" value="SHIPPO-rpt"/>
</dbReference>